<accession>A0A939BN53</accession>
<gene>
    <name evidence="2" type="ORF">JOC47_003100</name>
</gene>
<dbReference type="AlphaFoldDB" id="A0A939BN53"/>
<evidence type="ECO:0000313" key="3">
    <source>
        <dbReference type="Proteomes" id="UP000774000"/>
    </source>
</evidence>
<organism evidence="2 3">
    <name type="scientific">Halanaerobacter jeridensis</name>
    <dbReference type="NCBI Taxonomy" id="706427"/>
    <lineage>
        <taxon>Bacteria</taxon>
        <taxon>Bacillati</taxon>
        <taxon>Bacillota</taxon>
        <taxon>Clostridia</taxon>
        <taxon>Halanaerobiales</taxon>
        <taxon>Halobacteroidaceae</taxon>
        <taxon>Halanaerobacter</taxon>
    </lineage>
</organism>
<protein>
    <submittedName>
        <fullName evidence="2">Uncharacterized protein</fullName>
    </submittedName>
</protein>
<reference evidence="2" key="1">
    <citation type="submission" date="2021-01" db="EMBL/GenBank/DDBJ databases">
        <title>Genomic Encyclopedia of Type Strains, Phase IV (KMG-IV): sequencing the most valuable type-strain genomes for metagenomic binning, comparative biology and taxonomic classification.</title>
        <authorList>
            <person name="Goeker M."/>
        </authorList>
    </citation>
    <scope>NUCLEOTIDE SEQUENCE</scope>
    <source>
        <strain evidence="2">DSM 23230</strain>
    </source>
</reference>
<keyword evidence="3" id="KW-1185">Reference proteome</keyword>
<keyword evidence="1" id="KW-0732">Signal</keyword>
<dbReference type="PROSITE" id="PS51257">
    <property type="entry name" value="PROKAR_LIPOPROTEIN"/>
    <property type="match status" value="1"/>
</dbReference>
<dbReference type="Proteomes" id="UP000774000">
    <property type="component" value="Unassembled WGS sequence"/>
</dbReference>
<proteinExistence type="predicted"/>
<evidence type="ECO:0000256" key="1">
    <source>
        <dbReference type="SAM" id="SignalP"/>
    </source>
</evidence>
<feature type="signal peptide" evidence="1">
    <location>
        <begin position="1"/>
        <end position="19"/>
    </location>
</feature>
<comment type="caution">
    <text evidence="2">The sequence shown here is derived from an EMBL/GenBank/DDBJ whole genome shotgun (WGS) entry which is preliminary data.</text>
</comment>
<evidence type="ECO:0000313" key="2">
    <source>
        <dbReference type="EMBL" id="MBM7558230.1"/>
    </source>
</evidence>
<name>A0A939BN53_9FIRM</name>
<feature type="chain" id="PRO_5039323460" evidence="1">
    <location>
        <begin position="20"/>
        <end position="127"/>
    </location>
</feature>
<dbReference type="RefSeq" id="WP_204703283.1">
    <property type="nucleotide sequence ID" value="NZ_JAFBDQ010000039.1"/>
</dbReference>
<dbReference type="EMBL" id="JAFBDQ010000039">
    <property type="protein sequence ID" value="MBM7558230.1"/>
    <property type="molecule type" value="Genomic_DNA"/>
</dbReference>
<sequence>MKKLFLMLLSLLLIFGLTGCFDTKDPMPATVCGDVQVESYGTKLSMSSVTVKVYNDENTYYPEVKFEDEEQTKAAYEGKVDKKGTYDVKVTVTPAYSTSSYYNVSENAFVIEDGSYYFEDFYLELNI</sequence>